<protein>
    <submittedName>
        <fullName evidence="4">TetR/AcrR family transcriptional regulator</fullName>
    </submittedName>
</protein>
<organism evidence="4 5">
    <name type="scientific">Shewanella surugensis</name>
    <dbReference type="NCBI Taxonomy" id="212020"/>
    <lineage>
        <taxon>Bacteria</taxon>
        <taxon>Pseudomonadati</taxon>
        <taxon>Pseudomonadota</taxon>
        <taxon>Gammaproteobacteria</taxon>
        <taxon>Alteromonadales</taxon>
        <taxon>Shewanellaceae</taxon>
        <taxon>Shewanella</taxon>
    </lineage>
</organism>
<dbReference type="SUPFAM" id="SSF46689">
    <property type="entry name" value="Homeodomain-like"/>
    <property type="match status" value="1"/>
</dbReference>
<comment type="caution">
    <text evidence="4">The sequence shown here is derived from an EMBL/GenBank/DDBJ whole genome shotgun (WGS) entry which is preliminary data.</text>
</comment>
<feature type="DNA-binding region" description="H-T-H motif" evidence="2">
    <location>
        <begin position="24"/>
        <end position="43"/>
    </location>
</feature>
<accession>A0ABT0L9P3</accession>
<evidence type="ECO:0000256" key="1">
    <source>
        <dbReference type="ARBA" id="ARBA00023125"/>
    </source>
</evidence>
<dbReference type="EMBL" id="JAKIKS010000023">
    <property type="protein sequence ID" value="MCL1124417.1"/>
    <property type="molecule type" value="Genomic_DNA"/>
</dbReference>
<name>A0ABT0L9P3_9GAMM</name>
<evidence type="ECO:0000313" key="5">
    <source>
        <dbReference type="Proteomes" id="UP001203423"/>
    </source>
</evidence>
<evidence type="ECO:0000313" key="4">
    <source>
        <dbReference type="EMBL" id="MCL1124417.1"/>
    </source>
</evidence>
<keyword evidence="1 2" id="KW-0238">DNA-binding</keyword>
<gene>
    <name evidence="4" type="ORF">L2764_08000</name>
</gene>
<evidence type="ECO:0000259" key="3">
    <source>
        <dbReference type="PROSITE" id="PS50977"/>
    </source>
</evidence>
<dbReference type="InterPro" id="IPR050624">
    <property type="entry name" value="HTH-type_Tx_Regulator"/>
</dbReference>
<reference evidence="4 5" key="1">
    <citation type="submission" date="2022-01" db="EMBL/GenBank/DDBJ databases">
        <title>Whole genome-based taxonomy of the Shewanellaceae.</title>
        <authorList>
            <person name="Martin-Rodriguez A.J."/>
        </authorList>
    </citation>
    <scope>NUCLEOTIDE SEQUENCE [LARGE SCALE GENOMIC DNA]</scope>
    <source>
        <strain evidence="4 5">DSM 17177</strain>
    </source>
</reference>
<dbReference type="InterPro" id="IPR025722">
    <property type="entry name" value="TetR"/>
</dbReference>
<dbReference type="InterPro" id="IPR001647">
    <property type="entry name" value="HTH_TetR"/>
</dbReference>
<dbReference type="Pfam" id="PF13972">
    <property type="entry name" value="TetR"/>
    <property type="match status" value="1"/>
</dbReference>
<proteinExistence type="predicted"/>
<sequence length="226" mass="26791">MKTRERIIQASWELFNKHGERNITTNHIAAHLNISPGNLYYHFRNKEEIIRCIFNLYEQQLQEHFQPYIAEIVDAELFISYFDALFDTLWEYRFMYNNLADILSRDESLKTNFQLSQKQWAQQLCQNYIQLQQDGILNIHEEEIEPLVDTIIMVANFWISYKFTQSLSPIGSISKGSLYEGILRVLLLMQRYAAPGTEEIFEKTAEYYHSQEMSNKLSLETHGIME</sequence>
<dbReference type="PANTHER" id="PTHR43479:SF12">
    <property type="entry name" value="TRANSCRIPTIONAL REGULATORY PROTEIN"/>
    <property type="match status" value="1"/>
</dbReference>
<dbReference type="Gene3D" id="1.10.357.10">
    <property type="entry name" value="Tetracycline Repressor, domain 2"/>
    <property type="match status" value="1"/>
</dbReference>
<evidence type="ECO:0000256" key="2">
    <source>
        <dbReference type="PROSITE-ProRule" id="PRU00335"/>
    </source>
</evidence>
<dbReference type="Proteomes" id="UP001203423">
    <property type="component" value="Unassembled WGS sequence"/>
</dbReference>
<dbReference type="PROSITE" id="PS50977">
    <property type="entry name" value="HTH_TETR_2"/>
    <property type="match status" value="1"/>
</dbReference>
<keyword evidence="5" id="KW-1185">Reference proteome</keyword>
<dbReference type="Pfam" id="PF00440">
    <property type="entry name" value="TetR_N"/>
    <property type="match status" value="1"/>
</dbReference>
<dbReference type="InterPro" id="IPR009057">
    <property type="entry name" value="Homeodomain-like_sf"/>
</dbReference>
<dbReference type="RefSeq" id="WP_248939695.1">
    <property type="nucleotide sequence ID" value="NZ_JAKIKS010000023.1"/>
</dbReference>
<dbReference type="PRINTS" id="PR00455">
    <property type="entry name" value="HTHTETR"/>
</dbReference>
<dbReference type="PANTHER" id="PTHR43479">
    <property type="entry name" value="ACREF/ENVCD OPERON REPRESSOR-RELATED"/>
    <property type="match status" value="1"/>
</dbReference>
<feature type="domain" description="HTH tetR-type" evidence="3">
    <location>
        <begin position="1"/>
        <end position="61"/>
    </location>
</feature>